<dbReference type="Pfam" id="PF14910">
    <property type="entry name" value="MMS22L_N"/>
    <property type="match status" value="1"/>
</dbReference>
<dbReference type="GO" id="GO:0000724">
    <property type="term" value="P:double-strand break repair via homologous recombination"/>
    <property type="evidence" value="ECO:0007669"/>
    <property type="project" value="InterPro"/>
</dbReference>
<dbReference type="AlphaFoldDB" id="A0A9D4HQG0"/>
<evidence type="ECO:0000313" key="3">
    <source>
        <dbReference type="Proteomes" id="UP000828390"/>
    </source>
</evidence>
<dbReference type="InterPro" id="IPR042320">
    <property type="entry name" value="MMS22-like"/>
</dbReference>
<accession>A0A9D4HQG0</accession>
<comment type="caution">
    <text evidence="2">The sequence shown here is derived from an EMBL/GenBank/DDBJ whole genome shotgun (WGS) entry which is preliminary data.</text>
</comment>
<dbReference type="InterPro" id="IPR029425">
    <property type="entry name" value="MMS22L_N"/>
</dbReference>
<reference evidence="2" key="1">
    <citation type="journal article" date="2019" name="bioRxiv">
        <title>The Genome of the Zebra Mussel, Dreissena polymorpha: A Resource for Invasive Species Research.</title>
        <authorList>
            <person name="McCartney M.A."/>
            <person name="Auch B."/>
            <person name="Kono T."/>
            <person name="Mallez S."/>
            <person name="Zhang Y."/>
            <person name="Obille A."/>
            <person name="Becker A."/>
            <person name="Abrahante J.E."/>
            <person name="Garbe J."/>
            <person name="Badalamenti J.P."/>
            <person name="Herman A."/>
            <person name="Mangelson H."/>
            <person name="Liachko I."/>
            <person name="Sullivan S."/>
            <person name="Sone E.D."/>
            <person name="Koren S."/>
            <person name="Silverstein K.A.T."/>
            <person name="Beckman K.B."/>
            <person name="Gohl D.M."/>
        </authorList>
    </citation>
    <scope>NUCLEOTIDE SEQUENCE</scope>
    <source>
        <strain evidence="2">Duluth1</strain>
        <tissue evidence="2">Whole animal</tissue>
    </source>
</reference>
<dbReference type="GO" id="GO:0043596">
    <property type="term" value="C:nuclear replication fork"/>
    <property type="evidence" value="ECO:0007669"/>
    <property type="project" value="TreeGrafter"/>
</dbReference>
<name>A0A9D4HQG0_DREPO</name>
<evidence type="ECO:0000259" key="1">
    <source>
        <dbReference type="Pfam" id="PF14910"/>
    </source>
</evidence>
<gene>
    <name evidence="2" type="ORF">DPMN_053201</name>
</gene>
<feature type="domain" description="Protein MMS22-like N-terminal" evidence="1">
    <location>
        <begin position="19"/>
        <end position="624"/>
    </location>
</feature>
<reference evidence="2" key="2">
    <citation type="submission" date="2020-11" db="EMBL/GenBank/DDBJ databases">
        <authorList>
            <person name="McCartney M.A."/>
            <person name="Auch B."/>
            <person name="Kono T."/>
            <person name="Mallez S."/>
            <person name="Becker A."/>
            <person name="Gohl D.M."/>
            <person name="Silverstein K.A.T."/>
            <person name="Koren S."/>
            <person name="Bechman K.B."/>
            <person name="Herman A."/>
            <person name="Abrahante J.E."/>
            <person name="Garbe J."/>
        </authorList>
    </citation>
    <scope>NUCLEOTIDE SEQUENCE</scope>
    <source>
        <strain evidence="2">Duluth1</strain>
        <tissue evidence="2">Whole animal</tissue>
    </source>
</reference>
<dbReference type="PANTHER" id="PTHR28547">
    <property type="entry name" value="PROTEIN MMS22-LIKE"/>
    <property type="match status" value="1"/>
</dbReference>
<proteinExistence type="predicted"/>
<dbReference type="GO" id="GO:0031297">
    <property type="term" value="P:replication fork processing"/>
    <property type="evidence" value="ECO:0007669"/>
    <property type="project" value="InterPro"/>
</dbReference>
<dbReference type="PANTHER" id="PTHR28547:SF1">
    <property type="entry name" value="PROTEIN MMS22-LIKE"/>
    <property type="match status" value="1"/>
</dbReference>
<evidence type="ECO:0000313" key="2">
    <source>
        <dbReference type="EMBL" id="KAH3727271.1"/>
    </source>
</evidence>
<dbReference type="EMBL" id="JAIWYP010000012">
    <property type="protein sequence ID" value="KAH3727271.1"/>
    <property type="molecule type" value="Genomic_DNA"/>
</dbReference>
<dbReference type="Proteomes" id="UP000828390">
    <property type="component" value="Unassembled WGS sequence"/>
</dbReference>
<protein>
    <recommendedName>
        <fullName evidence="1">Protein MMS22-like N-terminal domain-containing protein</fullName>
    </recommendedName>
</protein>
<organism evidence="2 3">
    <name type="scientific">Dreissena polymorpha</name>
    <name type="common">Zebra mussel</name>
    <name type="synonym">Mytilus polymorpha</name>
    <dbReference type="NCBI Taxonomy" id="45954"/>
    <lineage>
        <taxon>Eukaryota</taxon>
        <taxon>Metazoa</taxon>
        <taxon>Spiralia</taxon>
        <taxon>Lophotrochozoa</taxon>
        <taxon>Mollusca</taxon>
        <taxon>Bivalvia</taxon>
        <taxon>Autobranchia</taxon>
        <taxon>Heteroconchia</taxon>
        <taxon>Euheterodonta</taxon>
        <taxon>Imparidentia</taxon>
        <taxon>Neoheterodontei</taxon>
        <taxon>Myida</taxon>
        <taxon>Dreissenoidea</taxon>
        <taxon>Dreissenidae</taxon>
        <taxon>Dreissena</taxon>
    </lineage>
</organism>
<keyword evidence="3" id="KW-1185">Reference proteome</keyword>
<sequence>MSPLAHAPLTMLIHQTTHTVTSDDPVTLLGYQWSAKSAFSQHMDRLFLILRQKIGYLQMESLKSRLSFHQEQALDSEDVRRQICECLEKVLHDIQRSPPTEEYLRQLSRNLQSLLLHVGRILDLPSHIIQSAISMKASLAHHCLHAHLDVYWRLLAILHAVTSSKTDALARDRWCTSVDSDLDLGIYEQMVQVILWDLVSMANSRFVCNVPAGGSYVGTSMFTCTCVRELWSMILKLTQWRAHTHSRDSFWMCMHHVMSDVLDADSHQTPMDLDDCRVMFNPAEGFKVTDPVGLSLWMMYNISPLFMETAMDGPLYPGDGKAVSCYHHVQTVLKKCLTMPGLTETVLRNHLKAVLLITSQWEPNTPILILLWDYFYKTLNNCESYQTSSGRLDGLACVDSTVVGLYERCKQWTLGHADSLEKDTSYQLFLRLLSEHLGRLYASGATQEWKQVKGRIYSKFHVRRVQELLEVGLYNLTALFITLGMTADLEDVASKLVDFYDMLDISSLTFARRSVVWKGVLALTLVYVNKGLDVTFLAEKMAVSFEAAVSQFVEASFDTRHHLWRLILLYMEGMQEVIDSSSNLALSQYKLLCPSIKTLLSKCSDHELRTCLSILHSIVQKYRQDQAFQST</sequence>